<proteinExistence type="predicted"/>
<sequence length="70" mass="8110">LKRHLCTLLPHAHFAIQIRLAEDPSFQLSQVFLAVDESNLCVRIAPRVAPAEFTVQLSFVHKLRRFWLTL</sequence>
<gene>
    <name evidence="1" type="ORF">L210DRAFT_1060307</name>
</gene>
<organism evidence="1 2">
    <name type="scientific">Boletus edulis BED1</name>
    <dbReference type="NCBI Taxonomy" id="1328754"/>
    <lineage>
        <taxon>Eukaryota</taxon>
        <taxon>Fungi</taxon>
        <taxon>Dikarya</taxon>
        <taxon>Basidiomycota</taxon>
        <taxon>Agaricomycotina</taxon>
        <taxon>Agaricomycetes</taxon>
        <taxon>Agaricomycetidae</taxon>
        <taxon>Boletales</taxon>
        <taxon>Boletineae</taxon>
        <taxon>Boletaceae</taxon>
        <taxon>Boletoideae</taxon>
        <taxon>Boletus</taxon>
    </lineage>
</organism>
<dbReference type="AlphaFoldDB" id="A0AAD4G6E7"/>
<dbReference type="EMBL" id="WHUW01000141">
    <property type="protein sequence ID" value="KAF8421509.1"/>
    <property type="molecule type" value="Genomic_DNA"/>
</dbReference>
<protein>
    <submittedName>
        <fullName evidence="1">Uncharacterized protein</fullName>
    </submittedName>
</protein>
<comment type="caution">
    <text evidence="1">The sequence shown here is derived from an EMBL/GenBank/DDBJ whole genome shotgun (WGS) entry which is preliminary data.</text>
</comment>
<dbReference type="Proteomes" id="UP001194468">
    <property type="component" value="Unassembled WGS sequence"/>
</dbReference>
<evidence type="ECO:0000313" key="1">
    <source>
        <dbReference type="EMBL" id="KAF8421509.1"/>
    </source>
</evidence>
<feature type="non-terminal residue" evidence="1">
    <location>
        <position position="1"/>
    </location>
</feature>
<accession>A0AAD4G6E7</accession>
<reference evidence="1" key="1">
    <citation type="submission" date="2019-10" db="EMBL/GenBank/DDBJ databases">
        <authorList>
            <consortium name="DOE Joint Genome Institute"/>
            <person name="Kuo A."/>
            <person name="Miyauchi S."/>
            <person name="Kiss E."/>
            <person name="Drula E."/>
            <person name="Kohler A."/>
            <person name="Sanchez-Garcia M."/>
            <person name="Andreopoulos B."/>
            <person name="Barry K.W."/>
            <person name="Bonito G."/>
            <person name="Buee M."/>
            <person name="Carver A."/>
            <person name="Chen C."/>
            <person name="Cichocki N."/>
            <person name="Clum A."/>
            <person name="Culley D."/>
            <person name="Crous P.W."/>
            <person name="Fauchery L."/>
            <person name="Girlanda M."/>
            <person name="Hayes R."/>
            <person name="Keri Z."/>
            <person name="LaButti K."/>
            <person name="Lipzen A."/>
            <person name="Lombard V."/>
            <person name="Magnuson J."/>
            <person name="Maillard F."/>
            <person name="Morin E."/>
            <person name="Murat C."/>
            <person name="Nolan M."/>
            <person name="Ohm R."/>
            <person name="Pangilinan J."/>
            <person name="Pereira M."/>
            <person name="Perotto S."/>
            <person name="Peter M."/>
            <person name="Riley R."/>
            <person name="Sitrit Y."/>
            <person name="Stielow B."/>
            <person name="Szollosi G."/>
            <person name="Zifcakova L."/>
            <person name="Stursova M."/>
            <person name="Spatafora J.W."/>
            <person name="Tedersoo L."/>
            <person name="Vaario L.-M."/>
            <person name="Yamada A."/>
            <person name="Yan M."/>
            <person name="Wang P."/>
            <person name="Xu J."/>
            <person name="Bruns T."/>
            <person name="Baldrian P."/>
            <person name="Vilgalys R."/>
            <person name="Henrissat B."/>
            <person name="Grigoriev I.V."/>
            <person name="Hibbett D."/>
            <person name="Nagy L.G."/>
            <person name="Martin F.M."/>
        </authorList>
    </citation>
    <scope>NUCLEOTIDE SEQUENCE</scope>
    <source>
        <strain evidence="1">BED1</strain>
    </source>
</reference>
<evidence type="ECO:0000313" key="2">
    <source>
        <dbReference type="Proteomes" id="UP001194468"/>
    </source>
</evidence>
<keyword evidence="2" id="KW-1185">Reference proteome</keyword>
<name>A0AAD4G6E7_BOLED</name>
<reference evidence="1" key="2">
    <citation type="journal article" date="2020" name="Nat. Commun.">
        <title>Large-scale genome sequencing of mycorrhizal fungi provides insights into the early evolution of symbiotic traits.</title>
        <authorList>
            <person name="Miyauchi S."/>
            <person name="Kiss E."/>
            <person name="Kuo A."/>
            <person name="Drula E."/>
            <person name="Kohler A."/>
            <person name="Sanchez-Garcia M."/>
            <person name="Morin E."/>
            <person name="Andreopoulos B."/>
            <person name="Barry K.W."/>
            <person name="Bonito G."/>
            <person name="Buee M."/>
            <person name="Carver A."/>
            <person name="Chen C."/>
            <person name="Cichocki N."/>
            <person name="Clum A."/>
            <person name="Culley D."/>
            <person name="Crous P.W."/>
            <person name="Fauchery L."/>
            <person name="Girlanda M."/>
            <person name="Hayes R.D."/>
            <person name="Keri Z."/>
            <person name="LaButti K."/>
            <person name="Lipzen A."/>
            <person name="Lombard V."/>
            <person name="Magnuson J."/>
            <person name="Maillard F."/>
            <person name="Murat C."/>
            <person name="Nolan M."/>
            <person name="Ohm R.A."/>
            <person name="Pangilinan J."/>
            <person name="Pereira M.F."/>
            <person name="Perotto S."/>
            <person name="Peter M."/>
            <person name="Pfister S."/>
            <person name="Riley R."/>
            <person name="Sitrit Y."/>
            <person name="Stielow J.B."/>
            <person name="Szollosi G."/>
            <person name="Zifcakova L."/>
            <person name="Stursova M."/>
            <person name="Spatafora J.W."/>
            <person name="Tedersoo L."/>
            <person name="Vaario L.M."/>
            <person name="Yamada A."/>
            <person name="Yan M."/>
            <person name="Wang P."/>
            <person name="Xu J."/>
            <person name="Bruns T."/>
            <person name="Baldrian P."/>
            <person name="Vilgalys R."/>
            <person name="Dunand C."/>
            <person name="Henrissat B."/>
            <person name="Grigoriev I.V."/>
            <person name="Hibbett D."/>
            <person name="Nagy L.G."/>
            <person name="Martin F.M."/>
        </authorList>
    </citation>
    <scope>NUCLEOTIDE SEQUENCE</scope>
    <source>
        <strain evidence="1">BED1</strain>
    </source>
</reference>